<sequence>MFGGFKASKLKPQLKMAVSRFQIASNKKTAILKQQMREIAMLLSETPTPKEEKARIRAETLIREDNTIEAYEILQLECELLCERIKLIASCKECPPDLVSCVSTLIWATDRVDIVELVEVRKQFRSKYGKKFEEAALKNIDGCLNERVVAKLSVEPPSAYLVQTYLEKIAQEYDISWTPMIKLNGESAVAPMVAPVGESVPSAPGTGYGEAHTGQQHIDKDMYMPPGGGGGGPPPMAHVMPIPPPAVPDDDDEPDIFVPAAPSNRPGGGRGGGGGGGTNYDDMASLSGPTPIPFVPQPPSTDNRDDDDDNNGGNGGASYDDLAARFAALQK</sequence>
<dbReference type="InterPro" id="IPR042277">
    <property type="entry name" value="IST1-like"/>
</dbReference>
<feature type="region of interest" description="Disordered" evidence="2">
    <location>
        <begin position="225"/>
        <end position="322"/>
    </location>
</feature>
<name>A0A7S4RB87_9STRA</name>
<dbReference type="GO" id="GO:0015031">
    <property type="term" value="P:protein transport"/>
    <property type="evidence" value="ECO:0007669"/>
    <property type="project" value="InterPro"/>
</dbReference>
<feature type="compositionally biased region" description="Gly residues" evidence="2">
    <location>
        <begin position="266"/>
        <end position="278"/>
    </location>
</feature>
<evidence type="ECO:0008006" key="4">
    <source>
        <dbReference type="Google" id="ProtNLM"/>
    </source>
</evidence>
<dbReference type="InterPro" id="IPR005061">
    <property type="entry name" value="Ist1"/>
</dbReference>
<accession>A0A7S4RB87</accession>
<feature type="compositionally biased region" description="Pro residues" evidence="2">
    <location>
        <begin position="290"/>
        <end position="299"/>
    </location>
</feature>
<organism evidence="3">
    <name type="scientific">Ditylum brightwellii</name>
    <dbReference type="NCBI Taxonomy" id="49249"/>
    <lineage>
        <taxon>Eukaryota</taxon>
        <taxon>Sar</taxon>
        <taxon>Stramenopiles</taxon>
        <taxon>Ochrophyta</taxon>
        <taxon>Bacillariophyta</taxon>
        <taxon>Mediophyceae</taxon>
        <taxon>Lithodesmiophycidae</taxon>
        <taxon>Lithodesmiales</taxon>
        <taxon>Lithodesmiaceae</taxon>
        <taxon>Ditylum</taxon>
    </lineage>
</organism>
<gene>
    <name evidence="3" type="ORF">DBRI00130_LOCUS15941</name>
</gene>
<proteinExistence type="inferred from homology"/>
<dbReference type="Pfam" id="PF03398">
    <property type="entry name" value="Ist1"/>
    <property type="match status" value="1"/>
</dbReference>
<dbReference type="PANTHER" id="PTHR12161:SF5">
    <property type="entry name" value="IST1 HOMOLOG"/>
    <property type="match status" value="1"/>
</dbReference>
<dbReference type="Gene3D" id="1.20.1260.60">
    <property type="entry name" value="Vacuolar protein sorting-associated protein Ist1"/>
    <property type="match status" value="1"/>
</dbReference>
<comment type="similarity">
    <text evidence="1">Belongs to the IST1 family.</text>
</comment>
<protein>
    <recommendedName>
        <fullName evidence="4">IST1 homolog</fullName>
    </recommendedName>
</protein>
<feature type="compositionally biased region" description="Pro residues" evidence="2">
    <location>
        <begin position="232"/>
        <end position="247"/>
    </location>
</feature>
<dbReference type="FunFam" id="1.20.1260.60:FF:000002">
    <property type="entry name" value="Vacuolar protein sorting-associated protein IST1"/>
    <property type="match status" value="1"/>
</dbReference>
<evidence type="ECO:0000256" key="1">
    <source>
        <dbReference type="ARBA" id="ARBA00005536"/>
    </source>
</evidence>
<evidence type="ECO:0000313" key="3">
    <source>
        <dbReference type="EMBL" id="CAE4609194.1"/>
    </source>
</evidence>
<dbReference type="EMBL" id="HBNS01020065">
    <property type="protein sequence ID" value="CAE4609194.1"/>
    <property type="molecule type" value="Transcribed_RNA"/>
</dbReference>
<dbReference type="AlphaFoldDB" id="A0A7S4RB87"/>
<reference evidence="3" key="1">
    <citation type="submission" date="2021-01" db="EMBL/GenBank/DDBJ databases">
        <authorList>
            <person name="Corre E."/>
            <person name="Pelletier E."/>
            <person name="Niang G."/>
            <person name="Scheremetjew M."/>
            <person name="Finn R."/>
            <person name="Kale V."/>
            <person name="Holt S."/>
            <person name="Cochrane G."/>
            <person name="Meng A."/>
            <person name="Brown T."/>
            <person name="Cohen L."/>
        </authorList>
    </citation>
    <scope>NUCLEOTIDE SEQUENCE</scope>
    <source>
        <strain evidence="3">GSO104</strain>
    </source>
</reference>
<evidence type="ECO:0000256" key="2">
    <source>
        <dbReference type="SAM" id="MobiDB-lite"/>
    </source>
</evidence>
<dbReference type="PANTHER" id="PTHR12161">
    <property type="entry name" value="IST1 FAMILY MEMBER"/>
    <property type="match status" value="1"/>
</dbReference>